<dbReference type="Pfam" id="PF00395">
    <property type="entry name" value="SLH"/>
    <property type="match status" value="2"/>
</dbReference>
<name>A0A168KUK1_9BACL</name>
<dbReference type="OrthoDB" id="2678541at2"/>
<evidence type="ECO:0000256" key="1">
    <source>
        <dbReference type="SAM" id="SignalP"/>
    </source>
</evidence>
<evidence type="ECO:0000259" key="2">
    <source>
        <dbReference type="PROSITE" id="PS51272"/>
    </source>
</evidence>
<dbReference type="STRING" id="494026.PGLA_12500"/>
<comment type="caution">
    <text evidence="3">The sequence shown here is derived from an EMBL/GenBank/DDBJ whole genome shotgun (WGS) entry which is preliminary data.</text>
</comment>
<dbReference type="EMBL" id="LVJH01000021">
    <property type="protein sequence ID" value="OAB42481.1"/>
    <property type="molecule type" value="Genomic_DNA"/>
</dbReference>
<organism evidence="3 4">
    <name type="scientific">Paenibacillus glacialis</name>
    <dbReference type="NCBI Taxonomy" id="494026"/>
    <lineage>
        <taxon>Bacteria</taxon>
        <taxon>Bacillati</taxon>
        <taxon>Bacillota</taxon>
        <taxon>Bacilli</taxon>
        <taxon>Bacillales</taxon>
        <taxon>Paenibacillaceae</taxon>
        <taxon>Paenibacillus</taxon>
    </lineage>
</organism>
<dbReference type="PROSITE" id="PS51257">
    <property type="entry name" value="PROKAR_LIPOPROTEIN"/>
    <property type="match status" value="1"/>
</dbReference>
<feature type="signal peptide" evidence="1">
    <location>
        <begin position="1"/>
        <end position="19"/>
    </location>
</feature>
<evidence type="ECO:0000313" key="4">
    <source>
        <dbReference type="Proteomes" id="UP000076967"/>
    </source>
</evidence>
<gene>
    <name evidence="3" type="ORF">PGLA_12500</name>
</gene>
<feature type="domain" description="SLH" evidence="2">
    <location>
        <begin position="336"/>
        <end position="389"/>
    </location>
</feature>
<keyword evidence="4" id="KW-1185">Reference proteome</keyword>
<dbReference type="PROSITE" id="PS51272">
    <property type="entry name" value="SLH"/>
    <property type="match status" value="2"/>
</dbReference>
<protein>
    <recommendedName>
        <fullName evidence="2">SLH domain-containing protein</fullName>
    </recommendedName>
</protein>
<reference evidence="3 4" key="1">
    <citation type="submission" date="2016-03" db="EMBL/GenBank/DDBJ databases">
        <title>Draft genome sequence of Paenibacillus glacialis DSM 22343.</title>
        <authorList>
            <person name="Shin S.-K."/>
            <person name="Yi H."/>
        </authorList>
    </citation>
    <scope>NUCLEOTIDE SEQUENCE [LARGE SCALE GENOMIC DNA]</scope>
    <source>
        <strain evidence="3 4">DSM 22343</strain>
    </source>
</reference>
<feature type="domain" description="SLH" evidence="2">
    <location>
        <begin position="220"/>
        <end position="283"/>
    </location>
</feature>
<evidence type="ECO:0000313" key="3">
    <source>
        <dbReference type="EMBL" id="OAB42481.1"/>
    </source>
</evidence>
<accession>A0A168KUK1</accession>
<dbReference type="InterPro" id="IPR001119">
    <property type="entry name" value="SLH_dom"/>
</dbReference>
<keyword evidence="1" id="KW-0732">Signal</keyword>
<dbReference type="RefSeq" id="WP_068533155.1">
    <property type="nucleotide sequence ID" value="NZ_LVJH01000021.1"/>
</dbReference>
<feature type="chain" id="PRO_5038770825" description="SLH domain-containing protein" evidence="1">
    <location>
        <begin position="20"/>
        <end position="389"/>
    </location>
</feature>
<dbReference type="Proteomes" id="UP000076967">
    <property type="component" value="Unassembled WGS sequence"/>
</dbReference>
<proteinExistence type="predicted"/>
<dbReference type="AlphaFoldDB" id="A0A168KUK1"/>
<sequence>MKKFIKAVLVLAMVPTLLTGCIYSNTVVDINENGSGSVKSVDGFDKNILNKLGKTYQDFTSKDNESYDMKYNGKKYVAGTYEDKFLGPDDMNTAGVGAISSEMGMVTLTKLNGGLELKLTLAPFISKGMGYDHKFPEFKDISDSTLQGMKLKDLIAQDVPGLVLKARFNMPYNVVQTAGGTGGVTVSGKSIQLDYLKMIDSGSREWKFQAMKNPGSIDPNSTIFKDVKKNAWYAKAVLAAADRGFMKGFADGTFKPDGTLTMAELAKIASEVSGKSIPNNPQYWAKGHILFAQDSGLFLDKKEATAKNWNVLATREQVVHAIAIAAGQQDVKEVSSSSIKDWNQIDSRMKNIILYAYQAGIVNGKSGEKFEPKSMVTRAEVAQILSNIK</sequence>